<dbReference type="InterPro" id="IPR036388">
    <property type="entry name" value="WH-like_DNA-bd_sf"/>
</dbReference>
<keyword evidence="1" id="KW-0805">Transcription regulation</keyword>
<dbReference type="STRING" id="446471.Xcel_1838"/>
<dbReference type="Pfam" id="PF13545">
    <property type="entry name" value="HTH_Crp_2"/>
    <property type="match status" value="1"/>
</dbReference>
<dbReference type="SUPFAM" id="SSF46785">
    <property type="entry name" value="Winged helix' DNA-binding domain"/>
    <property type="match status" value="1"/>
</dbReference>
<dbReference type="AlphaFoldDB" id="D1BT16"/>
<dbReference type="InterPro" id="IPR018490">
    <property type="entry name" value="cNMP-bd_dom_sf"/>
</dbReference>
<dbReference type="InterPro" id="IPR012318">
    <property type="entry name" value="HTH_CRP"/>
</dbReference>
<dbReference type="SMART" id="SM00419">
    <property type="entry name" value="HTH_CRP"/>
    <property type="match status" value="1"/>
</dbReference>
<organism evidence="6 7">
    <name type="scientific">Xylanimonas cellulosilytica (strain DSM 15894 / JCM 12276 / CECT 5975 / KCTC 9989 / LMG 20990 / NBRC 107835 / XIL07)</name>
    <dbReference type="NCBI Taxonomy" id="446471"/>
    <lineage>
        <taxon>Bacteria</taxon>
        <taxon>Bacillati</taxon>
        <taxon>Actinomycetota</taxon>
        <taxon>Actinomycetes</taxon>
        <taxon>Micrococcales</taxon>
        <taxon>Promicromonosporaceae</taxon>
        <taxon>Xylanimonas</taxon>
    </lineage>
</organism>
<evidence type="ECO:0000256" key="3">
    <source>
        <dbReference type="ARBA" id="ARBA00023163"/>
    </source>
</evidence>
<dbReference type="InterPro" id="IPR036390">
    <property type="entry name" value="WH_DNA-bd_sf"/>
</dbReference>
<dbReference type="GO" id="GO:0003677">
    <property type="term" value="F:DNA binding"/>
    <property type="evidence" value="ECO:0007669"/>
    <property type="project" value="UniProtKB-KW"/>
</dbReference>
<evidence type="ECO:0000259" key="4">
    <source>
        <dbReference type="PROSITE" id="PS50042"/>
    </source>
</evidence>
<dbReference type="PANTHER" id="PTHR24567">
    <property type="entry name" value="CRP FAMILY TRANSCRIPTIONAL REGULATORY PROTEIN"/>
    <property type="match status" value="1"/>
</dbReference>
<evidence type="ECO:0000313" key="7">
    <source>
        <dbReference type="Proteomes" id="UP000002255"/>
    </source>
</evidence>
<dbReference type="Gene3D" id="2.60.120.10">
    <property type="entry name" value="Jelly Rolls"/>
    <property type="match status" value="1"/>
</dbReference>
<dbReference type="PRINTS" id="PR00034">
    <property type="entry name" value="HTHCRP"/>
</dbReference>
<dbReference type="Gene3D" id="1.10.10.10">
    <property type="entry name" value="Winged helix-like DNA-binding domain superfamily/Winged helix DNA-binding domain"/>
    <property type="match status" value="1"/>
</dbReference>
<feature type="domain" description="Cyclic nucleotide-binding" evidence="4">
    <location>
        <begin position="11"/>
        <end position="114"/>
    </location>
</feature>
<dbReference type="Pfam" id="PF00027">
    <property type="entry name" value="cNMP_binding"/>
    <property type="match status" value="1"/>
</dbReference>
<dbReference type="Proteomes" id="UP000002255">
    <property type="component" value="Chromosome"/>
</dbReference>
<dbReference type="EMBL" id="CP001821">
    <property type="protein sequence ID" value="ACZ30858.1"/>
    <property type="molecule type" value="Genomic_DNA"/>
</dbReference>
<dbReference type="InterPro" id="IPR000595">
    <property type="entry name" value="cNMP-bd_dom"/>
</dbReference>
<evidence type="ECO:0000313" key="6">
    <source>
        <dbReference type="EMBL" id="ACZ30858.1"/>
    </source>
</evidence>
<evidence type="ECO:0000256" key="1">
    <source>
        <dbReference type="ARBA" id="ARBA00023015"/>
    </source>
</evidence>
<dbReference type="GO" id="GO:0005829">
    <property type="term" value="C:cytosol"/>
    <property type="evidence" value="ECO:0007669"/>
    <property type="project" value="TreeGrafter"/>
</dbReference>
<keyword evidence="2" id="KW-0238">DNA-binding</keyword>
<gene>
    <name evidence="6" type="ordered locus">Xcel_1838</name>
</gene>
<evidence type="ECO:0000259" key="5">
    <source>
        <dbReference type="PROSITE" id="PS51063"/>
    </source>
</evidence>
<evidence type="ECO:0000256" key="2">
    <source>
        <dbReference type="ARBA" id="ARBA00023125"/>
    </source>
</evidence>
<dbReference type="RefSeq" id="WP_012878600.1">
    <property type="nucleotide sequence ID" value="NC_013530.1"/>
</dbReference>
<keyword evidence="7" id="KW-1185">Reference proteome</keyword>
<dbReference type="OrthoDB" id="156829at2"/>
<dbReference type="GO" id="GO:0003700">
    <property type="term" value="F:DNA-binding transcription factor activity"/>
    <property type="evidence" value="ECO:0007669"/>
    <property type="project" value="TreeGrafter"/>
</dbReference>
<dbReference type="InterPro" id="IPR050397">
    <property type="entry name" value="Env_Response_Regulators"/>
</dbReference>
<dbReference type="eggNOG" id="COG0664">
    <property type="taxonomic scope" value="Bacteria"/>
</dbReference>
<proteinExistence type="predicted"/>
<dbReference type="SUPFAM" id="SSF51206">
    <property type="entry name" value="cAMP-binding domain-like"/>
    <property type="match status" value="1"/>
</dbReference>
<dbReference type="HOGENOM" id="CLU_075053_4_0_11"/>
<keyword evidence="3" id="KW-0804">Transcription</keyword>
<feature type="domain" description="HTH crp-type" evidence="5">
    <location>
        <begin position="145"/>
        <end position="216"/>
    </location>
</feature>
<protein>
    <submittedName>
        <fullName evidence="6">Transcriptional regulator, Crp/Fnr family</fullName>
    </submittedName>
</protein>
<dbReference type="PROSITE" id="PS50042">
    <property type="entry name" value="CNMP_BINDING_3"/>
    <property type="match status" value="1"/>
</dbReference>
<accession>D1BT16</accession>
<dbReference type="SMART" id="SM00100">
    <property type="entry name" value="cNMP"/>
    <property type="match status" value="1"/>
</dbReference>
<dbReference type="PROSITE" id="PS51063">
    <property type="entry name" value="HTH_CRP_2"/>
    <property type="match status" value="1"/>
</dbReference>
<sequence length="225" mass="23575">MADTCVALVPVFAGLTPGQQAEVARFARPVHAAAGEVVARAGVRASQLFVVHTGRLTVRRVSAGGHETIVRVVGPGEVTGEEAFLTGAAPDTDTVAVVDTRLCRFDHADLADLLARMPGIGVGMLRALAEKLTSAERMVAALASADVGARVAAYLLDLPTAWEDGRAVVRLPLPKFQVAAHLGTTPETLSRRLATFEREGLVELLPGRAVAILDPARLGHRGTPT</sequence>
<dbReference type="InterPro" id="IPR014710">
    <property type="entry name" value="RmlC-like_jellyroll"/>
</dbReference>
<reference evidence="6 7" key="2">
    <citation type="journal article" date="2010" name="Stand. Genomic Sci.">
        <title>Complete genome sequence of Xylanimonas cellulosilytica type strain (XIL07).</title>
        <authorList>
            <person name="Foster B."/>
            <person name="Pukall R."/>
            <person name="Abt B."/>
            <person name="Nolan M."/>
            <person name="Glavina Del Rio T."/>
            <person name="Chen F."/>
            <person name="Lucas S."/>
            <person name="Tice H."/>
            <person name="Pitluck S."/>
            <person name="Cheng J.-F."/>
            <person name="Chertkov O."/>
            <person name="Brettin T."/>
            <person name="Han C."/>
            <person name="Detter J.C."/>
            <person name="Bruce D."/>
            <person name="Goodwin L."/>
            <person name="Ivanova N."/>
            <person name="Mavromatis K."/>
            <person name="Pati A."/>
            <person name="Mikhailova N."/>
            <person name="Chen A."/>
            <person name="Palaniappan K."/>
            <person name="Land M."/>
            <person name="Hauser L."/>
            <person name="Chang Y.-J."/>
            <person name="Jeffries C.D."/>
            <person name="Chain P."/>
            <person name="Rohde M."/>
            <person name="Goeker M."/>
            <person name="Bristow J."/>
            <person name="Eisen J.A."/>
            <person name="Markowitz V."/>
            <person name="Hugenholtz P."/>
            <person name="Kyrpides N.C."/>
            <person name="Klenk H.-P."/>
            <person name="Lapidus A."/>
        </authorList>
    </citation>
    <scope>NUCLEOTIDE SEQUENCE [LARGE SCALE GENOMIC DNA]</scope>
    <source>
        <strain evidence="7">DSM 15894 / CECT 5975 / LMG 20990 / XIL07</strain>
    </source>
</reference>
<name>D1BT16_XYLCX</name>
<dbReference type="CDD" id="cd00038">
    <property type="entry name" value="CAP_ED"/>
    <property type="match status" value="1"/>
</dbReference>
<dbReference type="PANTHER" id="PTHR24567:SF74">
    <property type="entry name" value="HTH-TYPE TRANSCRIPTIONAL REGULATOR ARCR"/>
    <property type="match status" value="1"/>
</dbReference>
<dbReference type="KEGG" id="xce:Xcel_1838"/>
<reference evidence="7" key="1">
    <citation type="submission" date="2009-11" db="EMBL/GenBank/DDBJ databases">
        <title>The complete chromosome of Xylanimonas cellulosilytica DSM 15894.</title>
        <authorList>
            <consortium name="US DOE Joint Genome Institute (JGI-PGF)"/>
            <person name="Lucas S."/>
            <person name="Copeland A."/>
            <person name="Lapidus A."/>
            <person name="Glavina del Rio T."/>
            <person name="Dalin E."/>
            <person name="Tice H."/>
            <person name="Bruce D."/>
            <person name="Goodwin L."/>
            <person name="Pitluck S."/>
            <person name="Kyrpides N."/>
            <person name="Mavromatis K."/>
            <person name="Ivanova N."/>
            <person name="Mikhailova N."/>
            <person name="Foster B."/>
            <person name="Clum A."/>
            <person name="Brettin T."/>
            <person name="Detter J.C."/>
            <person name="Han C."/>
            <person name="Larimer F."/>
            <person name="Land M."/>
            <person name="Hauser L."/>
            <person name="Markowitz V."/>
            <person name="Cheng J.F."/>
            <person name="Hugenholtz P."/>
            <person name="Woyke T."/>
            <person name="Wu D."/>
            <person name="Gehrich-Schroeter G."/>
            <person name="Schneider S."/>
            <person name="Pukall S.R."/>
            <person name="Klenk H.P."/>
            <person name="Eisen J.A."/>
        </authorList>
    </citation>
    <scope>NUCLEOTIDE SEQUENCE [LARGE SCALE GENOMIC DNA]</scope>
    <source>
        <strain evidence="7">DSM 15894 / CECT 5975 / LMG 20990 / XIL07</strain>
    </source>
</reference>